<name>A0A2S3HIZ4_9POAL</name>
<protein>
    <submittedName>
        <fullName evidence="1">Uncharacterized protein</fullName>
    </submittedName>
</protein>
<organism evidence="1">
    <name type="scientific">Panicum hallii</name>
    <dbReference type="NCBI Taxonomy" id="206008"/>
    <lineage>
        <taxon>Eukaryota</taxon>
        <taxon>Viridiplantae</taxon>
        <taxon>Streptophyta</taxon>
        <taxon>Embryophyta</taxon>
        <taxon>Tracheophyta</taxon>
        <taxon>Spermatophyta</taxon>
        <taxon>Magnoliopsida</taxon>
        <taxon>Liliopsida</taxon>
        <taxon>Poales</taxon>
        <taxon>Poaceae</taxon>
        <taxon>PACMAD clade</taxon>
        <taxon>Panicoideae</taxon>
        <taxon>Panicodae</taxon>
        <taxon>Paniceae</taxon>
        <taxon>Panicinae</taxon>
        <taxon>Panicum</taxon>
        <taxon>Panicum sect. Panicum</taxon>
    </lineage>
</organism>
<gene>
    <name evidence="1" type="ORF">PAHAL_4G129700</name>
</gene>
<proteinExistence type="predicted"/>
<reference evidence="1" key="1">
    <citation type="submission" date="2018-04" db="EMBL/GenBank/DDBJ databases">
        <title>WGS assembly of Panicum hallii.</title>
        <authorList>
            <person name="Lovell J."/>
            <person name="Jenkins J."/>
            <person name="Lowry D."/>
            <person name="Mamidi S."/>
            <person name="Sreedasyam A."/>
            <person name="Weng X."/>
            <person name="Barry K."/>
            <person name="Bonette J."/>
            <person name="Campitelli B."/>
            <person name="Daum C."/>
            <person name="Gordon S."/>
            <person name="Gould B."/>
            <person name="Lipzen A."/>
            <person name="Macqueen A."/>
            <person name="Palacio-Mejia J."/>
            <person name="Plott C."/>
            <person name="Shakirov E."/>
            <person name="Shu S."/>
            <person name="Yoshinaga Y."/>
            <person name="Zane M."/>
            <person name="Rokhsar D."/>
            <person name="Grimwood J."/>
            <person name="Schmutz J."/>
            <person name="Juenger T."/>
        </authorList>
    </citation>
    <scope>NUCLEOTIDE SEQUENCE [LARGE SCALE GENOMIC DNA]</scope>
    <source>
        <strain evidence="1">FIL2</strain>
    </source>
</reference>
<dbReference type="EMBL" id="CM008049">
    <property type="protein sequence ID" value="PAN23896.1"/>
    <property type="molecule type" value="Genomic_DNA"/>
</dbReference>
<dbReference type="AlphaFoldDB" id="A0A2S3HIZ4"/>
<accession>A0A2S3HIZ4</accession>
<dbReference type="Proteomes" id="UP000243499">
    <property type="component" value="Chromosome 4"/>
</dbReference>
<evidence type="ECO:0000313" key="1">
    <source>
        <dbReference type="EMBL" id="PAN23896.1"/>
    </source>
</evidence>
<sequence length="126" mass="14959">MHLFIIHSWGGHWARQSRSVVRLVVYLRLYIGKYRLGLFHRLTPLQARHWARHHDFRTCLDQPETAITEFRCIFSQILLHPIYMLCDSCNSWKDMALGLHSSAPKARLFISTCKRLPLLHRTTVHR</sequence>
<dbReference type="Gramene" id="PAN23896">
    <property type="protein sequence ID" value="PAN23896"/>
    <property type="gene ID" value="PAHAL_4G129700"/>
</dbReference>